<keyword evidence="2 3" id="KW-0732">Signal</keyword>
<dbReference type="RefSeq" id="WP_074070530.1">
    <property type="nucleotide sequence ID" value="NZ_CP017102.1"/>
</dbReference>
<geneLocation type="plasmid" evidence="6">
    <name>prgalie4872a</name>
</geneLocation>
<evidence type="ECO:0000256" key="2">
    <source>
        <dbReference type="ARBA" id="ARBA00022729"/>
    </source>
</evidence>
<protein>
    <submittedName>
        <fullName evidence="5">Amino acid ABC transporter substrate-binding protein</fullName>
    </submittedName>
</protein>
<dbReference type="GO" id="GO:0042597">
    <property type="term" value="C:periplasmic space"/>
    <property type="evidence" value="ECO:0007669"/>
    <property type="project" value="UniProtKB-SubCell"/>
</dbReference>
<keyword evidence="5" id="KW-0614">Plasmid</keyword>
<dbReference type="Gene3D" id="3.40.190.10">
    <property type="entry name" value="Periplasmic binding protein-like II"/>
    <property type="match status" value="2"/>
</dbReference>
<organism evidence="5 6">
    <name type="scientific">Rhizobium gallicum</name>
    <dbReference type="NCBI Taxonomy" id="56730"/>
    <lineage>
        <taxon>Bacteria</taxon>
        <taxon>Pseudomonadati</taxon>
        <taxon>Pseudomonadota</taxon>
        <taxon>Alphaproteobacteria</taxon>
        <taxon>Hyphomicrobiales</taxon>
        <taxon>Rhizobiaceae</taxon>
        <taxon>Rhizobium/Agrobacterium group</taxon>
        <taxon>Rhizobium</taxon>
    </lineage>
</organism>
<sequence>MNASRRALLLATCVLAAAISRPGFAEDKVIVGFDGSYPPFASVGTDGQLQGFDVDLVKAVCATEKLQCELKNVPYDGIFAALDSGKISVIAAGMNITDERKQKYAMPGPYLKSPLAFLTTANSSFDGTKATLSGSEIGTVGASVFEKYLNAKLASEIDVKTYDSMDAAVLDLDAGRVAAVFGELVQLQPAYVQAKPNTYKIAGEPVNDSTYAGQGKGLIVRLADKALADKLNDGISAIAADGTHAQLTKKWFGVEVPAK</sequence>
<name>A0A1L5NPJ7_9HYPH</name>
<evidence type="ECO:0000313" key="6">
    <source>
        <dbReference type="Proteomes" id="UP000184749"/>
    </source>
</evidence>
<comment type="subcellular location">
    <subcellularLocation>
        <location evidence="1">Periplasm</location>
    </subcellularLocation>
</comment>
<reference evidence="5 6" key="1">
    <citation type="submission" date="2016-09" db="EMBL/GenBank/DDBJ databases">
        <title>The complete genome sequences of Rhizobium gallicum, symbiovars gallicum and phaseoli, symbionts associated to common bean (Phaseolus vulgaris).</title>
        <authorList>
            <person name="Bustos P."/>
            <person name="Santamaria R.I."/>
            <person name="Perez-Carrascal O.M."/>
            <person name="Juarez S."/>
            <person name="Lozano L."/>
            <person name="Martinez-Flores I."/>
            <person name="Martinez-Romero E."/>
            <person name="Cevallos M."/>
            <person name="Romero D."/>
            <person name="Davila G."/>
            <person name="Gonzalez V."/>
        </authorList>
    </citation>
    <scope>NUCLEOTIDE SEQUENCE [LARGE SCALE GENOMIC DNA]</scope>
    <source>
        <strain evidence="5 6">IE4872</strain>
        <plasmid evidence="6">prgalie4872a</plasmid>
    </source>
</reference>
<dbReference type="InterPro" id="IPR001638">
    <property type="entry name" value="Solute-binding_3/MltF_N"/>
</dbReference>
<dbReference type="EMBL" id="CP017102">
    <property type="protein sequence ID" value="APO69813.1"/>
    <property type="molecule type" value="Genomic_DNA"/>
</dbReference>
<accession>A0A1L5NPJ7</accession>
<dbReference type="SUPFAM" id="SSF53850">
    <property type="entry name" value="Periplasmic binding protein-like II"/>
    <property type="match status" value="1"/>
</dbReference>
<feature type="signal peptide" evidence="3">
    <location>
        <begin position="1"/>
        <end position="25"/>
    </location>
</feature>
<feature type="chain" id="PRO_5012521263" evidence="3">
    <location>
        <begin position="26"/>
        <end position="259"/>
    </location>
</feature>
<dbReference type="SMART" id="SM00062">
    <property type="entry name" value="PBPb"/>
    <property type="match status" value="1"/>
</dbReference>
<evidence type="ECO:0000256" key="3">
    <source>
        <dbReference type="SAM" id="SignalP"/>
    </source>
</evidence>
<proteinExistence type="predicted"/>
<evidence type="ECO:0000313" key="5">
    <source>
        <dbReference type="EMBL" id="APO69813.1"/>
    </source>
</evidence>
<dbReference type="Proteomes" id="UP000184749">
    <property type="component" value="Plasmid pRgalIE4872a"/>
</dbReference>
<dbReference type="Pfam" id="PF00497">
    <property type="entry name" value="SBP_bac_3"/>
    <property type="match status" value="1"/>
</dbReference>
<feature type="domain" description="Solute-binding protein family 3/N-terminal" evidence="4">
    <location>
        <begin position="28"/>
        <end position="255"/>
    </location>
</feature>
<evidence type="ECO:0000256" key="1">
    <source>
        <dbReference type="ARBA" id="ARBA00004418"/>
    </source>
</evidence>
<dbReference type="PANTHER" id="PTHR35936">
    <property type="entry name" value="MEMBRANE-BOUND LYTIC MUREIN TRANSGLYCOSYLASE F"/>
    <property type="match status" value="1"/>
</dbReference>
<dbReference type="AlphaFoldDB" id="A0A1L5NPJ7"/>
<gene>
    <name evidence="5" type="ORF">IE4872_PA00066</name>
</gene>
<evidence type="ECO:0000259" key="4">
    <source>
        <dbReference type="SMART" id="SM00062"/>
    </source>
</evidence>
<dbReference type="PANTHER" id="PTHR35936:SF17">
    <property type="entry name" value="ARGININE-BINDING EXTRACELLULAR PROTEIN ARTP"/>
    <property type="match status" value="1"/>
</dbReference>
<dbReference type="OrthoDB" id="5419093at2"/>